<accession>A0ABY4G3Q2</accession>
<dbReference type="Proteomes" id="UP000830401">
    <property type="component" value="Chromosome"/>
</dbReference>
<evidence type="ECO:0000256" key="1">
    <source>
        <dbReference type="SAM" id="MobiDB-lite"/>
    </source>
</evidence>
<dbReference type="PANTHER" id="PTHR39335:SF1">
    <property type="entry name" value="BLL4220 PROTEIN"/>
    <property type="match status" value="1"/>
</dbReference>
<evidence type="ECO:0000313" key="4">
    <source>
        <dbReference type="Proteomes" id="UP000830401"/>
    </source>
</evidence>
<keyword evidence="2" id="KW-0472">Membrane</keyword>
<proteinExistence type="predicted"/>
<evidence type="ECO:0000256" key="2">
    <source>
        <dbReference type="SAM" id="Phobius"/>
    </source>
</evidence>
<evidence type="ECO:0008006" key="5">
    <source>
        <dbReference type="Google" id="ProtNLM"/>
    </source>
</evidence>
<reference evidence="3" key="1">
    <citation type="submission" date="2022-04" db="EMBL/GenBank/DDBJ databases">
        <title>Hymenobacter sp. isolated from the air.</title>
        <authorList>
            <person name="Won M."/>
            <person name="Lee C.-M."/>
            <person name="Woen H.-Y."/>
            <person name="Kwon S.-W."/>
        </authorList>
    </citation>
    <scope>NUCLEOTIDE SEQUENCE</scope>
    <source>
        <strain evidence="3">5420S-77</strain>
    </source>
</reference>
<keyword evidence="4" id="KW-1185">Reference proteome</keyword>
<feature type="region of interest" description="Disordered" evidence="1">
    <location>
        <begin position="233"/>
        <end position="252"/>
    </location>
</feature>
<gene>
    <name evidence="3" type="ORF">MUN86_18540</name>
</gene>
<dbReference type="EMBL" id="CP095061">
    <property type="protein sequence ID" value="UOQ65519.1"/>
    <property type="molecule type" value="Genomic_DNA"/>
</dbReference>
<organism evidence="3 4">
    <name type="scientific">Hymenobacter volaticus</name>
    <dbReference type="NCBI Taxonomy" id="2932254"/>
    <lineage>
        <taxon>Bacteria</taxon>
        <taxon>Pseudomonadati</taxon>
        <taxon>Bacteroidota</taxon>
        <taxon>Cytophagia</taxon>
        <taxon>Cytophagales</taxon>
        <taxon>Hymenobacteraceae</taxon>
        <taxon>Hymenobacter</taxon>
    </lineage>
</organism>
<keyword evidence="2" id="KW-0812">Transmembrane</keyword>
<dbReference type="RefSeq" id="WP_245119525.1">
    <property type="nucleotide sequence ID" value="NZ_CP095061.1"/>
</dbReference>
<name>A0ABY4G3Q2_9BACT</name>
<feature type="transmembrane region" description="Helical" evidence="2">
    <location>
        <begin position="12"/>
        <end position="31"/>
    </location>
</feature>
<evidence type="ECO:0000313" key="3">
    <source>
        <dbReference type="EMBL" id="UOQ65519.1"/>
    </source>
</evidence>
<dbReference type="InterPro" id="IPR005297">
    <property type="entry name" value="Lipoprotein_repeat"/>
</dbReference>
<keyword evidence="2" id="KW-1133">Transmembrane helix</keyword>
<dbReference type="Pfam" id="PF03640">
    <property type="entry name" value="Lipoprotein_15"/>
    <property type="match status" value="4"/>
</dbReference>
<protein>
    <recommendedName>
        <fullName evidence="5">Secreted repeat protein with Y-X4-D motif</fullName>
    </recommendedName>
</protein>
<sequence length="287" mass="31486">MLRQPLYALRSRFVLAWYAVVLLITGLTFVVSSCSDDDDKTPTPTVRLVDNTTLGPYMVDAQGNTIYYFTRDLSGANTCTGGCAAVWPIYYEPNIVPGEGLKAEDFATITTADGQPQTTYKGWPMYYYSPADATGQNVREKAGEVKGENVGGVWFVMKPDYSVLLARTTVVNKTTNQSTLKNFLIDSQGRTLYTFSRDQTSPTTQPTNCSGNCITTWPVYLEEGRTLPSSLKSSDFGVITRPDGPNGTTRQQTTYKGMPLYYYAPDGAQRNKVEGDGIGNVWAVAAP</sequence>
<dbReference type="PANTHER" id="PTHR39335">
    <property type="entry name" value="BLL4220 PROTEIN"/>
    <property type="match status" value="1"/>
</dbReference>
<dbReference type="PROSITE" id="PS51257">
    <property type="entry name" value="PROKAR_LIPOPROTEIN"/>
    <property type="match status" value="1"/>
</dbReference>